<evidence type="ECO:0000259" key="2">
    <source>
        <dbReference type="SMART" id="SM01111"/>
    </source>
</evidence>
<evidence type="ECO:0000313" key="3">
    <source>
        <dbReference type="EMBL" id="KAF2259589.1"/>
    </source>
</evidence>
<gene>
    <name evidence="3" type="ORF">CC78DRAFT_585757</name>
</gene>
<dbReference type="Proteomes" id="UP000800093">
    <property type="component" value="Unassembled WGS sequence"/>
</dbReference>
<evidence type="ECO:0000313" key="4">
    <source>
        <dbReference type="Proteomes" id="UP000800093"/>
    </source>
</evidence>
<feature type="signal peptide" evidence="1">
    <location>
        <begin position="1"/>
        <end position="19"/>
    </location>
</feature>
<protein>
    <submittedName>
        <fullName evidence="3">Cyanovirin-N</fullName>
    </submittedName>
</protein>
<reference evidence="4" key="1">
    <citation type="journal article" date="2020" name="Stud. Mycol.">
        <title>101 Dothideomycetes genomes: A test case for predicting lifestyles and emergence of pathogens.</title>
        <authorList>
            <person name="Haridas S."/>
            <person name="Albert R."/>
            <person name="Binder M."/>
            <person name="Bloem J."/>
            <person name="LaButti K."/>
            <person name="Salamov A."/>
            <person name="Andreopoulos B."/>
            <person name="Baker S."/>
            <person name="Barry K."/>
            <person name="Bills G."/>
            <person name="Bluhm B."/>
            <person name="Cannon C."/>
            <person name="Castanera R."/>
            <person name="Culley D."/>
            <person name="Daum C."/>
            <person name="Ezra D."/>
            <person name="Gonzalez J."/>
            <person name="Henrissat B."/>
            <person name="Kuo A."/>
            <person name="Liang C."/>
            <person name="Lipzen A."/>
            <person name="Lutzoni F."/>
            <person name="Magnuson J."/>
            <person name="Mondo S."/>
            <person name="Nolan M."/>
            <person name="Ohm R."/>
            <person name="Pangilinan J."/>
            <person name="Park H.-J."/>
            <person name="Ramirez L."/>
            <person name="Alfaro M."/>
            <person name="Sun H."/>
            <person name="Tritt A."/>
            <person name="Yoshinaga Y."/>
            <person name="Zwiers L.-H."/>
            <person name="Turgeon B."/>
            <person name="Goodwin S."/>
            <person name="Spatafora J."/>
            <person name="Crous P."/>
            <person name="Grigoriev I."/>
        </authorList>
    </citation>
    <scope>NUCLEOTIDE SEQUENCE [LARGE SCALE GENOMIC DNA]</scope>
    <source>
        <strain evidence="4">CBS 304.66</strain>
    </source>
</reference>
<dbReference type="SUPFAM" id="SSF51322">
    <property type="entry name" value="Cyanovirin-N"/>
    <property type="match status" value="1"/>
</dbReference>
<feature type="chain" id="PRO_5040317337" evidence="1">
    <location>
        <begin position="20"/>
        <end position="265"/>
    </location>
</feature>
<dbReference type="InterPro" id="IPR036673">
    <property type="entry name" value="Cyanovirin-N_sf"/>
</dbReference>
<accession>A0A9P4N2B4</accession>
<dbReference type="InterPro" id="IPR011058">
    <property type="entry name" value="Cyanovirin-N"/>
</dbReference>
<dbReference type="AlphaFoldDB" id="A0A9P4N2B4"/>
<sequence length="265" mass="29102">MFYKALLSLIVLAWTTVNAAPHAARSISSECINVRLTNWWLVANCLTGQDSSTRIESSVYLPNKITNTEGTLEWKINGLFAATCNDCTILDSSKLNCQCRPTAGQRKNTTLDLNEHIRNYNGHLLNDLSGPPTIPKTSPINMPSDLSWALYLGGFSCYAPSNPEICGSSSPQDLTCPSNAAVSSSTGSPSYCFQYRLPVSTPVWYKWNSMKAEAPGMAYEFLLYDNLDCAGKPFRAMEPSEFGMCENLGRSALAVQVRPLWNADS</sequence>
<dbReference type="Gene3D" id="2.30.60.10">
    <property type="entry name" value="Cyanovirin-N"/>
    <property type="match status" value="1"/>
</dbReference>
<proteinExistence type="predicted"/>
<feature type="domain" description="Cyanovirin-N" evidence="2">
    <location>
        <begin position="26"/>
        <end position="126"/>
    </location>
</feature>
<dbReference type="OrthoDB" id="4672515at2759"/>
<keyword evidence="1" id="KW-0732">Signal</keyword>
<comment type="caution">
    <text evidence="3">The sequence shown here is derived from an EMBL/GenBank/DDBJ whole genome shotgun (WGS) entry which is preliminary data.</text>
</comment>
<dbReference type="SMART" id="SM01111">
    <property type="entry name" value="CVNH"/>
    <property type="match status" value="1"/>
</dbReference>
<organism evidence="3 4">
    <name type="scientific">Lojkania enalia</name>
    <dbReference type="NCBI Taxonomy" id="147567"/>
    <lineage>
        <taxon>Eukaryota</taxon>
        <taxon>Fungi</taxon>
        <taxon>Dikarya</taxon>
        <taxon>Ascomycota</taxon>
        <taxon>Pezizomycotina</taxon>
        <taxon>Dothideomycetes</taxon>
        <taxon>Pleosporomycetidae</taxon>
        <taxon>Pleosporales</taxon>
        <taxon>Pleosporales incertae sedis</taxon>
        <taxon>Lojkania</taxon>
    </lineage>
</organism>
<name>A0A9P4N2B4_9PLEO</name>
<keyword evidence="4" id="KW-1185">Reference proteome</keyword>
<dbReference type="Pfam" id="PF08881">
    <property type="entry name" value="CVNH"/>
    <property type="match status" value="1"/>
</dbReference>
<dbReference type="EMBL" id="ML986705">
    <property type="protein sequence ID" value="KAF2259589.1"/>
    <property type="molecule type" value="Genomic_DNA"/>
</dbReference>
<evidence type="ECO:0000256" key="1">
    <source>
        <dbReference type="SAM" id="SignalP"/>
    </source>
</evidence>